<keyword evidence="3" id="KW-1185">Reference proteome</keyword>
<dbReference type="Gene3D" id="2.130.10.10">
    <property type="entry name" value="YVTN repeat-like/Quinoprotein amine dehydrogenase"/>
    <property type="match status" value="1"/>
</dbReference>
<evidence type="ECO:0000313" key="2">
    <source>
        <dbReference type="EMBL" id="MFC1850761.1"/>
    </source>
</evidence>
<evidence type="ECO:0008006" key="4">
    <source>
        <dbReference type="Google" id="ProtNLM"/>
    </source>
</evidence>
<proteinExistence type="predicted"/>
<name>A0ABV6YX29_UNCC1</name>
<keyword evidence="1" id="KW-0472">Membrane</keyword>
<evidence type="ECO:0000313" key="3">
    <source>
        <dbReference type="Proteomes" id="UP001594351"/>
    </source>
</evidence>
<accession>A0ABV6YX29</accession>
<dbReference type="SUPFAM" id="SSF110296">
    <property type="entry name" value="Oligoxyloglucan reducing end-specific cellobiohydrolase"/>
    <property type="match status" value="1"/>
</dbReference>
<organism evidence="2 3">
    <name type="scientific">candidate division CSSED10-310 bacterium</name>
    <dbReference type="NCBI Taxonomy" id="2855610"/>
    <lineage>
        <taxon>Bacteria</taxon>
        <taxon>Bacteria division CSSED10-310</taxon>
    </lineage>
</organism>
<keyword evidence="1" id="KW-1133">Transmembrane helix</keyword>
<dbReference type="InterPro" id="IPR015943">
    <property type="entry name" value="WD40/YVTN_repeat-like_dom_sf"/>
</dbReference>
<gene>
    <name evidence="2" type="ORF">ACFL27_11260</name>
</gene>
<protein>
    <recommendedName>
        <fullName evidence="4">Photosynthesis system II assembly factor Ycf48/Hcf136-like domain-containing protein</fullName>
    </recommendedName>
</protein>
<reference evidence="2 3" key="1">
    <citation type="submission" date="2024-09" db="EMBL/GenBank/DDBJ databases">
        <title>Laminarin stimulates single cell rates of sulfate reduction while oxygen inhibits transcriptomic activity in coastal marine sediment.</title>
        <authorList>
            <person name="Lindsay M."/>
            <person name="Orcutt B."/>
            <person name="Emerson D."/>
            <person name="Stepanauskas R."/>
            <person name="D'Angelo T."/>
        </authorList>
    </citation>
    <scope>NUCLEOTIDE SEQUENCE [LARGE SCALE GENOMIC DNA]</scope>
    <source>
        <strain evidence="2">SAG AM-311-K15</strain>
    </source>
</reference>
<dbReference type="EMBL" id="JBHPBY010000122">
    <property type="protein sequence ID" value="MFC1850761.1"/>
    <property type="molecule type" value="Genomic_DNA"/>
</dbReference>
<dbReference type="Proteomes" id="UP001594351">
    <property type="component" value="Unassembled WGS sequence"/>
</dbReference>
<keyword evidence="1" id="KW-0812">Transmembrane</keyword>
<comment type="caution">
    <text evidence="2">The sequence shown here is derived from an EMBL/GenBank/DDBJ whole genome shotgun (WGS) entry which is preliminary data.</text>
</comment>
<feature type="transmembrane region" description="Helical" evidence="1">
    <location>
        <begin position="12"/>
        <end position="31"/>
    </location>
</feature>
<sequence>MSLAGGPQKIKANLKSVVVFFVFIFSIFSLFPQPVPGEEDAARLSPPPSVNWYRTSPILKRVNLSAFGVSSGEKRSLAVGTVAGEIFLSVDQGQSWKKVKDISISPEIVKKIETEGSIFLRKLGDIKENDIEALFEEFKEEAETEIDIRDVSYDDLSFEDIDLNAVDIADIEFREDIDPETVDLDEIDEEDIESIEITDETYLKNPAEVFSRLAAEAEAKKTQDLNLNRKQLKRITARYASIFFKIKHIVPWTRQSGEFFVLSPVALFRSSEGGERWQNLLSADLVNGETFVWLETCRKDPSRMLLLTSSRIMFSFDDGLSWKSLPYSFGESKPVSIHFMGDDERQFGILTNNELSVGTFNISDIPSGSIFELPLQDKVTGDFFHVTGTEQRMIVGCEEGIYFSDKIGKTWQKMPATGLPRTPIETLLSDLHHPDWIFALVEGVIYFSTDKGNSFKPISFSEATRTVLKIHVESRKQTETTLWALTDQEVFFLEIPASGQISLSTRIISVVLKKEEPSLLFPDYLELSGRAKKACLWDLNSYNRWRRSVRLVNFIPRVVCSLTYSDRDQMTLKYNENISFQSEPERYLHGPLEMTSYNYLNEYYMVSFFLEWDLGKIVHSMEQLSIRDSQAKSYRRMRTLERKFRTLYFDLRKTEQQLQNPQKLDLNREMELLLKTKEIEALLNNRMGLNAPVIQNKSSTNATKEK</sequence>
<evidence type="ECO:0000256" key="1">
    <source>
        <dbReference type="SAM" id="Phobius"/>
    </source>
</evidence>